<organism evidence="1 2">
    <name type="scientific">Coffea arabica</name>
    <name type="common">Arabian coffee</name>
    <dbReference type="NCBI Taxonomy" id="13443"/>
    <lineage>
        <taxon>Eukaryota</taxon>
        <taxon>Viridiplantae</taxon>
        <taxon>Streptophyta</taxon>
        <taxon>Embryophyta</taxon>
        <taxon>Tracheophyta</taxon>
        <taxon>Spermatophyta</taxon>
        <taxon>Magnoliopsida</taxon>
        <taxon>eudicotyledons</taxon>
        <taxon>Gunneridae</taxon>
        <taxon>Pentapetalae</taxon>
        <taxon>asterids</taxon>
        <taxon>lamiids</taxon>
        <taxon>Gentianales</taxon>
        <taxon>Rubiaceae</taxon>
        <taxon>Ixoroideae</taxon>
        <taxon>Gardenieae complex</taxon>
        <taxon>Bertiereae - Coffeeae clade</taxon>
        <taxon>Coffeeae</taxon>
        <taxon>Coffea</taxon>
    </lineage>
</organism>
<dbReference type="RefSeq" id="XP_071905993.1">
    <property type="nucleotide sequence ID" value="XM_072049892.1"/>
</dbReference>
<dbReference type="Proteomes" id="UP001652660">
    <property type="component" value="Chromosome 5c"/>
</dbReference>
<evidence type="ECO:0000313" key="1">
    <source>
        <dbReference type="Proteomes" id="UP001652660"/>
    </source>
</evidence>
<dbReference type="PANTHER" id="PTHR33116">
    <property type="entry name" value="REVERSE TRANSCRIPTASE ZINC-BINDING DOMAIN-CONTAINING PROTEIN-RELATED-RELATED"/>
    <property type="match status" value="1"/>
</dbReference>
<protein>
    <recommendedName>
        <fullName evidence="3">Reverse transcriptase domain-containing protein</fullName>
    </recommendedName>
</protein>
<evidence type="ECO:0000313" key="2">
    <source>
        <dbReference type="RefSeq" id="XP_071905993.1"/>
    </source>
</evidence>
<sequence>MEKAYDRVEWPFLLYMLRQFGFTEQVVDLCFRTFSNSWFSVHINGEPTGFYVSAGSRVPYLAFADDTMIFTQCSRDALSAIKLFLELYQSWSGQKVNADKSSFSPHSGITPEQSQLVQSILGFQEQRLPIRYLGVPLTKGRVSCVMFDGLLAKLCQRLFHWSSKLLTMGGKIVLIRHVLTSIPLHLLQALQPPKAVLWLWAEFATVFCGTTPSWKKGCIGQLGKKFVSR</sequence>
<evidence type="ECO:0008006" key="3">
    <source>
        <dbReference type="Google" id="ProtNLM"/>
    </source>
</evidence>
<name>A0ABM4UFE1_COFAR</name>
<proteinExistence type="predicted"/>
<dbReference type="GeneID" id="140007197"/>
<reference evidence="2" key="1">
    <citation type="submission" date="2025-08" db="UniProtKB">
        <authorList>
            <consortium name="RefSeq"/>
        </authorList>
    </citation>
    <scope>IDENTIFICATION</scope>
    <source>
        <tissue evidence="2">Leaves</tissue>
    </source>
</reference>
<keyword evidence="1" id="KW-1185">Reference proteome</keyword>
<accession>A0ABM4UFE1</accession>
<dbReference type="PANTHER" id="PTHR33116:SF80">
    <property type="entry name" value="REVERSE TRANSCRIPTASE ZINC-BINDING DOMAIN-CONTAINING PROTEIN"/>
    <property type="match status" value="1"/>
</dbReference>
<gene>
    <name evidence="2" type="primary">LOC140007197</name>
</gene>